<organism evidence="5 6">
    <name type="scientific">Dactylosporangium maewongense</name>
    <dbReference type="NCBI Taxonomy" id="634393"/>
    <lineage>
        <taxon>Bacteria</taxon>
        <taxon>Bacillati</taxon>
        <taxon>Actinomycetota</taxon>
        <taxon>Actinomycetes</taxon>
        <taxon>Micromonosporales</taxon>
        <taxon>Micromonosporaceae</taxon>
        <taxon>Dactylosporangium</taxon>
    </lineage>
</organism>
<dbReference type="PROSITE" id="PS00356">
    <property type="entry name" value="HTH_LACI_1"/>
    <property type="match status" value="1"/>
</dbReference>
<dbReference type="Pfam" id="PF13377">
    <property type="entry name" value="Peripla_BP_3"/>
    <property type="match status" value="1"/>
</dbReference>
<dbReference type="InterPro" id="IPR046335">
    <property type="entry name" value="LacI/GalR-like_sensor"/>
</dbReference>
<dbReference type="Proteomes" id="UP001501470">
    <property type="component" value="Unassembled WGS sequence"/>
</dbReference>
<proteinExistence type="predicted"/>
<name>A0ABP4MHY9_9ACTN</name>
<dbReference type="Pfam" id="PF00356">
    <property type="entry name" value="LacI"/>
    <property type="match status" value="1"/>
</dbReference>
<dbReference type="InterPro" id="IPR000843">
    <property type="entry name" value="HTH_LacI"/>
</dbReference>
<dbReference type="CDD" id="cd01392">
    <property type="entry name" value="HTH_LacI"/>
    <property type="match status" value="1"/>
</dbReference>
<accession>A0ABP4MHY9</accession>
<dbReference type="InterPro" id="IPR010982">
    <property type="entry name" value="Lambda_DNA-bd_dom_sf"/>
</dbReference>
<dbReference type="SUPFAM" id="SSF47413">
    <property type="entry name" value="lambda repressor-like DNA-binding domains"/>
    <property type="match status" value="1"/>
</dbReference>
<evidence type="ECO:0000313" key="6">
    <source>
        <dbReference type="Proteomes" id="UP001501470"/>
    </source>
</evidence>
<dbReference type="SUPFAM" id="SSF53822">
    <property type="entry name" value="Periplasmic binding protein-like I"/>
    <property type="match status" value="1"/>
</dbReference>
<dbReference type="GO" id="GO:0003677">
    <property type="term" value="F:DNA binding"/>
    <property type="evidence" value="ECO:0007669"/>
    <property type="project" value="UniProtKB-KW"/>
</dbReference>
<dbReference type="SMART" id="SM00354">
    <property type="entry name" value="HTH_LACI"/>
    <property type="match status" value="1"/>
</dbReference>
<keyword evidence="1" id="KW-0805">Transcription regulation</keyword>
<dbReference type="Gene3D" id="3.40.50.2300">
    <property type="match status" value="2"/>
</dbReference>
<dbReference type="CDD" id="cd06267">
    <property type="entry name" value="PBP1_LacI_sugar_binding-like"/>
    <property type="match status" value="1"/>
</dbReference>
<dbReference type="PANTHER" id="PTHR30146:SF138">
    <property type="entry name" value="TRANSCRIPTIONAL REGULATORY PROTEIN"/>
    <property type="match status" value="1"/>
</dbReference>
<dbReference type="PANTHER" id="PTHR30146">
    <property type="entry name" value="LACI-RELATED TRANSCRIPTIONAL REPRESSOR"/>
    <property type="match status" value="1"/>
</dbReference>
<evidence type="ECO:0000256" key="1">
    <source>
        <dbReference type="ARBA" id="ARBA00023015"/>
    </source>
</evidence>
<keyword evidence="2 5" id="KW-0238">DNA-binding</keyword>
<gene>
    <name evidence="5" type="ORF">GCM10009827_073070</name>
</gene>
<dbReference type="PROSITE" id="PS50932">
    <property type="entry name" value="HTH_LACI_2"/>
    <property type="match status" value="1"/>
</dbReference>
<dbReference type="RefSeq" id="WP_344507340.1">
    <property type="nucleotide sequence ID" value="NZ_BAAAQD010000017.1"/>
</dbReference>
<evidence type="ECO:0000256" key="2">
    <source>
        <dbReference type="ARBA" id="ARBA00023125"/>
    </source>
</evidence>
<reference evidence="6" key="1">
    <citation type="journal article" date="2019" name="Int. J. Syst. Evol. Microbiol.">
        <title>The Global Catalogue of Microorganisms (GCM) 10K type strain sequencing project: providing services to taxonomists for standard genome sequencing and annotation.</title>
        <authorList>
            <consortium name="The Broad Institute Genomics Platform"/>
            <consortium name="The Broad Institute Genome Sequencing Center for Infectious Disease"/>
            <person name="Wu L."/>
            <person name="Ma J."/>
        </authorList>
    </citation>
    <scope>NUCLEOTIDE SEQUENCE [LARGE SCALE GENOMIC DNA]</scope>
    <source>
        <strain evidence="6">JCM 15933</strain>
    </source>
</reference>
<dbReference type="EMBL" id="BAAAQD010000017">
    <property type="protein sequence ID" value="GAA1542872.1"/>
    <property type="molecule type" value="Genomic_DNA"/>
</dbReference>
<evidence type="ECO:0000259" key="4">
    <source>
        <dbReference type="PROSITE" id="PS50932"/>
    </source>
</evidence>
<comment type="caution">
    <text evidence="5">The sequence shown here is derived from an EMBL/GenBank/DDBJ whole genome shotgun (WGS) entry which is preliminary data.</text>
</comment>
<evidence type="ECO:0000256" key="3">
    <source>
        <dbReference type="ARBA" id="ARBA00023163"/>
    </source>
</evidence>
<dbReference type="InterPro" id="IPR028082">
    <property type="entry name" value="Peripla_BP_I"/>
</dbReference>
<sequence>MAATIKDVARLAGVSQSSVSRALAAPDQVRPATRERVERAVAQLGYEPNRIARGLSTGRTGTIGFLVPDIANPLFAGIVKAAQRRSREFGLAVLLADSDEEPATELDLIRTLTKQVDGFVLCAPRAGDDELRSVCGDLPVVLLNRRVGQLPSIIFDNADGIRQALAHLAALGHRRVAYVAGPRTSWVNRERLRAFRAVAAGLGLEGVEAGNVSPDFEGGVAVADLVLAAGVTAVIAYNDMIGLGLASRFGARGVTAPGDVSIIGFDDIPASALVTPALTTVSQPKDQCGRAGIDLLADLLNDRDRPSGTRTSLPARLIVRASTGPAPATVR</sequence>
<evidence type="ECO:0000313" key="5">
    <source>
        <dbReference type="EMBL" id="GAA1542872.1"/>
    </source>
</evidence>
<protein>
    <submittedName>
        <fullName evidence="5">LacI family DNA-binding transcriptional regulator</fullName>
    </submittedName>
</protein>
<feature type="domain" description="HTH lacI-type" evidence="4">
    <location>
        <begin position="3"/>
        <end position="57"/>
    </location>
</feature>
<keyword evidence="3" id="KW-0804">Transcription</keyword>
<keyword evidence="6" id="KW-1185">Reference proteome</keyword>
<dbReference type="Gene3D" id="1.10.260.40">
    <property type="entry name" value="lambda repressor-like DNA-binding domains"/>
    <property type="match status" value="1"/>
</dbReference>